<feature type="region of interest" description="Disordered" evidence="1">
    <location>
        <begin position="1"/>
        <end position="80"/>
    </location>
</feature>
<name>W4KMB3_HETIT</name>
<reference evidence="2 3" key="1">
    <citation type="journal article" date="2012" name="New Phytol.">
        <title>Insight into trade-off between wood decay and parasitism from the genome of a fungal forest pathogen.</title>
        <authorList>
            <person name="Olson A."/>
            <person name="Aerts A."/>
            <person name="Asiegbu F."/>
            <person name="Belbahri L."/>
            <person name="Bouzid O."/>
            <person name="Broberg A."/>
            <person name="Canback B."/>
            <person name="Coutinho P.M."/>
            <person name="Cullen D."/>
            <person name="Dalman K."/>
            <person name="Deflorio G."/>
            <person name="van Diepen L.T."/>
            <person name="Dunand C."/>
            <person name="Duplessis S."/>
            <person name="Durling M."/>
            <person name="Gonthier P."/>
            <person name="Grimwood J."/>
            <person name="Fossdal C.G."/>
            <person name="Hansson D."/>
            <person name="Henrissat B."/>
            <person name="Hietala A."/>
            <person name="Himmelstrand K."/>
            <person name="Hoffmeister D."/>
            <person name="Hogberg N."/>
            <person name="James T.Y."/>
            <person name="Karlsson M."/>
            <person name="Kohler A."/>
            <person name="Kues U."/>
            <person name="Lee Y.H."/>
            <person name="Lin Y.C."/>
            <person name="Lind M."/>
            <person name="Lindquist E."/>
            <person name="Lombard V."/>
            <person name="Lucas S."/>
            <person name="Lunden K."/>
            <person name="Morin E."/>
            <person name="Murat C."/>
            <person name="Park J."/>
            <person name="Raffaello T."/>
            <person name="Rouze P."/>
            <person name="Salamov A."/>
            <person name="Schmutz J."/>
            <person name="Solheim H."/>
            <person name="Stahlberg J."/>
            <person name="Velez H."/>
            <person name="de Vries R.P."/>
            <person name="Wiebenga A."/>
            <person name="Woodward S."/>
            <person name="Yakovlev I."/>
            <person name="Garbelotto M."/>
            <person name="Martin F."/>
            <person name="Grigoriev I.V."/>
            <person name="Stenlid J."/>
        </authorList>
    </citation>
    <scope>NUCLEOTIDE SEQUENCE [LARGE SCALE GENOMIC DNA]</scope>
    <source>
        <strain evidence="2 3">TC 32-1</strain>
    </source>
</reference>
<evidence type="ECO:0000313" key="3">
    <source>
        <dbReference type="Proteomes" id="UP000030671"/>
    </source>
</evidence>
<keyword evidence="3" id="KW-1185">Reference proteome</keyword>
<gene>
    <name evidence="2" type="ORF">HETIRDRAFT_449083</name>
</gene>
<dbReference type="Proteomes" id="UP000030671">
    <property type="component" value="Unassembled WGS sequence"/>
</dbReference>
<proteinExistence type="predicted"/>
<feature type="compositionally biased region" description="Basic residues" evidence="1">
    <location>
        <begin position="109"/>
        <end position="126"/>
    </location>
</feature>
<feature type="compositionally biased region" description="Polar residues" evidence="1">
    <location>
        <begin position="35"/>
        <end position="45"/>
    </location>
</feature>
<evidence type="ECO:0000256" key="1">
    <source>
        <dbReference type="SAM" id="MobiDB-lite"/>
    </source>
</evidence>
<feature type="compositionally biased region" description="Polar residues" evidence="1">
    <location>
        <begin position="1"/>
        <end position="12"/>
    </location>
</feature>
<feature type="region of interest" description="Disordered" evidence="1">
    <location>
        <begin position="107"/>
        <end position="126"/>
    </location>
</feature>
<dbReference type="RefSeq" id="XP_009542962.1">
    <property type="nucleotide sequence ID" value="XM_009544667.1"/>
</dbReference>
<sequence>MIIPSSLASAPLTQHPPTHPLGAPRPRPPPLPRASQHSPSCTASRCANAHGPSASSTGSRPLSRATPSAAHAPLSPTTNALICNNDNIAQPTSAHPHPRLYYVPASLNLRRRKQAKTTHRTRSHAA</sequence>
<dbReference type="AlphaFoldDB" id="W4KMB3"/>
<dbReference type="InParanoid" id="W4KMB3"/>
<dbReference type="GeneID" id="20675908"/>
<accession>W4KMB3</accession>
<dbReference type="KEGG" id="hir:HETIRDRAFT_449083"/>
<protein>
    <submittedName>
        <fullName evidence="2">Uncharacterized protein</fullName>
    </submittedName>
</protein>
<organism evidence="2 3">
    <name type="scientific">Heterobasidion irregulare (strain TC 32-1)</name>
    <dbReference type="NCBI Taxonomy" id="747525"/>
    <lineage>
        <taxon>Eukaryota</taxon>
        <taxon>Fungi</taxon>
        <taxon>Dikarya</taxon>
        <taxon>Basidiomycota</taxon>
        <taxon>Agaricomycotina</taxon>
        <taxon>Agaricomycetes</taxon>
        <taxon>Russulales</taxon>
        <taxon>Bondarzewiaceae</taxon>
        <taxon>Heterobasidion</taxon>
        <taxon>Heterobasidion annosum species complex</taxon>
    </lineage>
</organism>
<dbReference type="HOGENOM" id="CLU_1981852_0_0_1"/>
<dbReference type="EMBL" id="KI925455">
    <property type="protein sequence ID" value="ETW86201.1"/>
    <property type="molecule type" value="Genomic_DNA"/>
</dbReference>
<evidence type="ECO:0000313" key="2">
    <source>
        <dbReference type="EMBL" id="ETW86201.1"/>
    </source>
</evidence>
<feature type="compositionally biased region" description="Pro residues" evidence="1">
    <location>
        <begin position="17"/>
        <end position="32"/>
    </location>
</feature>